<dbReference type="GO" id="GO:0016791">
    <property type="term" value="F:phosphatase activity"/>
    <property type="evidence" value="ECO:0007669"/>
    <property type="project" value="TreeGrafter"/>
</dbReference>
<gene>
    <name evidence="1" type="ORF">DSM112329_03499</name>
</gene>
<dbReference type="RefSeq" id="WP_354697849.1">
    <property type="nucleotide sequence ID" value="NZ_CP114014.1"/>
</dbReference>
<dbReference type="InterPro" id="IPR029033">
    <property type="entry name" value="His_PPase_superfam"/>
</dbReference>
<evidence type="ECO:0008006" key="2">
    <source>
        <dbReference type="Google" id="ProtNLM"/>
    </source>
</evidence>
<dbReference type="PANTHER" id="PTHR48100">
    <property type="entry name" value="BROAD-SPECIFICITY PHOSPHATASE YOR283W-RELATED"/>
    <property type="match status" value="1"/>
</dbReference>
<sequence>MSDDKVNSAQRRFRLPPNATEVVLLRHGATIDAVPGQPFPLTPDGHGDPPLSPLGETQAAAACARLAADPPSLIAVTTLRRTHQTAAALVAATGLEPLVVPELREVHLGEWEAGEWRIRMASADPIALRVLTEQRWDVIPGGESSEAFGRRVRAGVQAVATAAGPGKRAVAVVHGGVIGELCRQATESRAFAFVHAENCSLSRLIVWADGGITLQGFNDTSHL</sequence>
<dbReference type="CDD" id="cd07067">
    <property type="entry name" value="HP_PGM_like"/>
    <property type="match status" value="1"/>
</dbReference>
<dbReference type="SUPFAM" id="SSF53254">
    <property type="entry name" value="Phosphoglycerate mutase-like"/>
    <property type="match status" value="1"/>
</dbReference>
<dbReference type="EMBL" id="CP114014">
    <property type="protein sequence ID" value="XAY06624.1"/>
    <property type="molecule type" value="Genomic_DNA"/>
</dbReference>
<dbReference type="AlphaFoldDB" id="A0AAU7AY04"/>
<evidence type="ECO:0000313" key="1">
    <source>
        <dbReference type="EMBL" id="XAY06624.1"/>
    </source>
</evidence>
<dbReference type="KEGG" id="parq:DSM112329_03499"/>
<proteinExistence type="predicted"/>
<dbReference type="Pfam" id="PF00300">
    <property type="entry name" value="His_Phos_1"/>
    <property type="match status" value="1"/>
</dbReference>
<dbReference type="PANTHER" id="PTHR48100:SF1">
    <property type="entry name" value="HISTIDINE PHOSPHATASE FAMILY PROTEIN-RELATED"/>
    <property type="match status" value="1"/>
</dbReference>
<dbReference type="InterPro" id="IPR013078">
    <property type="entry name" value="His_Pase_superF_clade-1"/>
</dbReference>
<reference evidence="1" key="1">
    <citation type="submission" date="2022-12" db="EMBL/GenBank/DDBJ databases">
        <title>Paraconexibacter alkalitolerans sp. nov. and Baekduia alba sp. nov., isolated from soil and emended description of the genera Paraconexibacter (Chun et al., 2020) and Baekduia (An et al., 2020).</title>
        <authorList>
            <person name="Vieira S."/>
            <person name="Huber K.J."/>
            <person name="Geppert A."/>
            <person name="Wolf J."/>
            <person name="Neumann-Schaal M."/>
            <person name="Muesken M."/>
            <person name="Overmann J."/>
        </authorList>
    </citation>
    <scope>NUCLEOTIDE SEQUENCE</scope>
    <source>
        <strain evidence="1">AEG42_29</strain>
    </source>
</reference>
<dbReference type="GO" id="GO:0005737">
    <property type="term" value="C:cytoplasm"/>
    <property type="evidence" value="ECO:0007669"/>
    <property type="project" value="TreeGrafter"/>
</dbReference>
<dbReference type="SMART" id="SM00855">
    <property type="entry name" value="PGAM"/>
    <property type="match status" value="1"/>
</dbReference>
<name>A0AAU7AY04_9ACTN</name>
<organism evidence="1">
    <name type="scientific">Paraconexibacter sp. AEG42_29</name>
    <dbReference type="NCBI Taxonomy" id="2997339"/>
    <lineage>
        <taxon>Bacteria</taxon>
        <taxon>Bacillati</taxon>
        <taxon>Actinomycetota</taxon>
        <taxon>Thermoleophilia</taxon>
        <taxon>Solirubrobacterales</taxon>
        <taxon>Paraconexibacteraceae</taxon>
        <taxon>Paraconexibacter</taxon>
    </lineage>
</organism>
<dbReference type="Gene3D" id="3.40.50.1240">
    <property type="entry name" value="Phosphoglycerate mutase-like"/>
    <property type="match status" value="1"/>
</dbReference>
<dbReference type="InterPro" id="IPR050275">
    <property type="entry name" value="PGM_Phosphatase"/>
</dbReference>
<protein>
    <recommendedName>
        <fullName evidence="2">Histidine phosphatase family protein</fullName>
    </recommendedName>
</protein>
<accession>A0AAU7AY04</accession>